<feature type="transmembrane region" description="Helical" evidence="1">
    <location>
        <begin position="106"/>
        <end position="125"/>
    </location>
</feature>
<protein>
    <submittedName>
        <fullName evidence="2">Phosphatidate cytidylyltransferase</fullName>
    </submittedName>
</protein>
<keyword evidence="3" id="KW-1185">Reference proteome</keyword>
<organism evidence="2 3">
    <name type="scientific">Viridibacterium curvum</name>
    <dbReference type="NCBI Taxonomy" id="1101404"/>
    <lineage>
        <taxon>Bacteria</taxon>
        <taxon>Pseudomonadati</taxon>
        <taxon>Pseudomonadota</taxon>
        <taxon>Betaproteobacteria</taxon>
        <taxon>Rhodocyclales</taxon>
        <taxon>Rhodocyclaceae</taxon>
        <taxon>Viridibacterium</taxon>
    </lineage>
</organism>
<reference evidence="3" key="1">
    <citation type="journal article" date="2019" name="Int. J. Syst. Evol. Microbiol.">
        <title>The Global Catalogue of Microorganisms (GCM) 10K type strain sequencing project: providing services to taxonomists for standard genome sequencing and annotation.</title>
        <authorList>
            <consortium name="The Broad Institute Genomics Platform"/>
            <consortium name="The Broad Institute Genome Sequencing Center for Infectious Disease"/>
            <person name="Wu L."/>
            <person name="Ma J."/>
        </authorList>
    </citation>
    <scope>NUCLEOTIDE SEQUENCE [LARGE SCALE GENOMIC DNA]</scope>
    <source>
        <strain evidence="3">JCM 18715</strain>
    </source>
</reference>
<feature type="transmembrane region" description="Helical" evidence="1">
    <location>
        <begin position="131"/>
        <end position="154"/>
    </location>
</feature>
<dbReference type="PANTHER" id="PTHR43535:SF1">
    <property type="entry name" value="PHOSPHATIDATE CYTIDYLYLTRANSFERASE"/>
    <property type="match status" value="1"/>
</dbReference>
<sequence length="327" mass="35974">MSLASSLPSISSNVPEAARVPTLTLFMGIGAVLLFASVVGWLLRWRLGGDNAVVANLNARINAWWVMVAVIGLALLGGRTGVVVLFGLVSFFALREFLTLTHTRRGDHLALLACFFVFLPLQYWFVWHDWYGMFSIFVPVYAFLLMPFLACLGHDTTHFLARATQTQWGLMICVYAISHVPALLALRIEGFEDRNLLLIVFLILVVQSSDVLQYVWGKLFGRHKIAPNVSPSKTVEGFIGGIASATALGASLWWITPFSPPAAAAMALLITLMGFVGGLVMSAIKRDRGVKDWGQMIEGHGGMLDRLDSVCFSAPVFFHAVRYFYTA</sequence>
<keyword evidence="2" id="KW-0808">Transferase</keyword>
<feature type="transmembrane region" description="Helical" evidence="1">
    <location>
        <begin position="63"/>
        <end position="94"/>
    </location>
</feature>
<dbReference type="RefSeq" id="WP_345533139.1">
    <property type="nucleotide sequence ID" value="NZ_BAABLD010000008.1"/>
</dbReference>
<dbReference type="PANTHER" id="PTHR43535">
    <property type="entry name" value="PHOSPHATIDATE CYTIDYLYLTRANSFERASE"/>
    <property type="match status" value="1"/>
</dbReference>
<feature type="transmembrane region" description="Helical" evidence="1">
    <location>
        <begin position="196"/>
        <end position="216"/>
    </location>
</feature>
<name>A0ABP9QS25_9RHOO</name>
<keyword evidence="1" id="KW-0472">Membrane</keyword>
<keyword evidence="1" id="KW-0812">Transmembrane</keyword>
<proteinExistence type="predicted"/>
<evidence type="ECO:0000256" key="1">
    <source>
        <dbReference type="SAM" id="Phobius"/>
    </source>
</evidence>
<dbReference type="Proteomes" id="UP001500547">
    <property type="component" value="Unassembled WGS sequence"/>
</dbReference>
<accession>A0ABP9QS25</accession>
<dbReference type="EMBL" id="BAABLD010000008">
    <property type="protein sequence ID" value="GAA5166354.1"/>
    <property type="molecule type" value="Genomic_DNA"/>
</dbReference>
<comment type="caution">
    <text evidence="2">The sequence shown here is derived from an EMBL/GenBank/DDBJ whole genome shotgun (WGS) entry which is preliminary data.</text>
</comment>
<gene>
    <name evidence="2" type="ORF">GCM10025770_23370</name>
</gene>
<feature type="transmembrane region" description="Helical" evidence="1">
    <location>
        <begin position="166"/>
        <end position="184"/>
    </location>
</feature>
<dbReference type="GO" id="GO:0016779">
    <property type="term" value="F:nucleotidyltransferase activity"/>
    <property type="evidence" value="ECO:0007669"/>
    <property type="project" value="UniProtKB-KW"/>
</dbReference>
<feature type="transmembrane region" description="Helical" evidence="1">
    <location>
        <begin position="262"/>
        <end position="284"/>
    </location>
</feature>
<dbReference type="Pfam" id="PF01148">
    <property type="entry name" value="CTP_transf_1"/>
    <property type="match status" value="1"/>
</dbReference>
<keyword evidence="1" id="KW-1133">Transmembrane helix</keyword>
<evidence type="ECO:0000313" key="3">
    <source>
        <dbReference type="Proteomes" id="UP001500547"/>
    </source>
</evidence>
<feature type="transmembrane region" description="Helical" evidence="1">
    <location>
        <begin position="20"/>
        <end position="43"/>
    </location>
</feature>
<evidence type="ECO:0000313" key="2">
    <source>
        <dbReference type="EMBL" id="GAA5166354.1"/>
    </source>
</evidence>
<keyword evidence="2" id="KW-0548">Nucleotidyltransferase</keyword>